<evidence type="ECO:0000256" key="7">
    <source>
        <dbReference type="ARBA" id="ARBA00022801"/>
    </source>
</evidence>
<keyword evidence="5 23" id="KW-0812">Transmembrane</keyword>
<dbReference type="Pfam" id="PF01532">
    <property type="entry name" value="Glyco_hydro_47"/>
    <property type="match status" value="1"/>
</dbReference>
<evidence type="ECO:0000256" key="4">
    <source>
        <dbReference type="ARBA" id="ARBA00007658"/>
    </source>
</evidence>
<gene>
    <name evidence="24" type="ORF">C2E21_1261</name>
</gene>
<dbReference type="PRINTS" id="PR00747">
    <property type="entry name" value="GLYHDRLASE47"/>
</dbReference>
<evidence type="ECO:0000256" key="9">
    <source>
        <dbReference type="ARBA" id="ARBA00022968"/>
    </source>
</evidence>
<feature type="region of interest" description="Disordered" evidence="22">
    <location>
        <begin position="1"/>
        <end position="21"/>
    </location>
</feature>
<evidence type="ECO:0000256" key="20">
    <source>
        <dbReference type="PIRSR" id="PIRSR601382-3"/>
    </source>
</evidence>
<feature type="region of interest" description="Disordered" evidence="22">
    <location>
        <begin position="120"/>
        <end position="219"/>
    </location>
</feature>
<keyword evidence="7 21" id="KW-0378">Hydrolase</keyword>
<keyword evidence="14" id="KW-0325">Glycoprotein</keyword>
<feature type="active site" evidence="18">
    <location>
        <position position="572"/>
    </location>
</feature>
<dbReference type="PANTHER" id="PTHR11742:SF6">
    <property type="entry name" value="MANNOSYL-OLIGOSACCHARIDE ALPHA-1,2-MANNOSIDASE IA-RELATED"/>
    <property type="match status" value="1"/>
</dbReference>
<dbReference type="Gene3D" id="1.50.10.10">
    <property type="match status" value="1"/>
</dbReference>
<dbReference type="GO" id="GO:0005783">
    <property type="term" value="C:endoplasmic reticulum"/>
    <property type="evidence" value="ECO:0007669"/>
    <property type="project" value="TreeGrafter"/>
</dbReference>
<sequence length="711" mass="78327">MLPVSAGPAGSRSLGRKTGSSASLRRISRRFGGPLGVGLVLLLLIAATALLLHTALSDHEDPGLHVVEADGSGVSGGAARTQLLEQPGEQQHLFEDGAGVKGGQQGGGSKHGVDAALAGDADGAKAGGADEQQQDGAEEAEQTDHPARTGQEQQGQQQQQEQQQEQQQKGGTGKPSKFAQALQKQREEASQQAGASRKARQPLPTSFPAQPEPTVVELSPEEVARRREAIRQAMVHAWGGYEKYAWGYDELCPLTQKGKNDFGGLGATIIDSLDTLHMMGLHKEYDRAAEWVRTQMPLDSDFDASVFETIIRVVGGMLSAHDLTGDPVMLKRAQEVADRLLPAYNTPTGIPLNILNLKTLAAKNPTWNQKASTLAEFGTHQLEFWRLSQRTGNATYAQLAEATIQHLNKIAPNQGLMPLFISPRSGNFTARRVSLGALGDSYYEYLLKMWVIKGKSDDMYRTMWEQAMDEMIDKLVFVSKDNLTYIAEFERYGLKHKYDHLVCFVPGMLALGAHSGAVTGAKAERYVKVAGDLTHTCWQMYHRMPSGLSAEYVTFAAGGMRPGAAYNLLRPEALEAMWYMWRLTHDWRYRTWGWEVFQAFERHCKAEAGYAGLKDVRLAEPIKDDTMQSFFLAETLKYLWLLFSDDEAFNMDEWVLNTEAHPLRVSQPPQQQAAPDVAAAEAARKKWWWPPGPGQGQGQGDAAAAVQQQRR</sequence>
<keyword evidence="13 20" id="KW-1015">Disulfide bond</keyword>
<keyword evidence="12 23" id="KW-0472">Membrane</keyword>
<evidence type="ECO:0000256" key="5">
    <source>
        <dbReference type="ARBA" id="ARBA00022692"/>
    </source>
</evidence>
<evidence type="ECO:0000256" key="23">
    <source>
        <dbReference type="SAM" id="Phobius"/>
    </source>
</evidence>
<evidence type="ECO:0000256" key="3">
    <source>
        <dbReference type="ARBA" id="ARBA00004922"/>
    </source>
</evidence>
<keyword evidence="9" id="KW-0735">Signal-anchor</keyword>
<keyword evidence="10 23" id="KW-1133">Transmembrane helix</keyword>
<evidence type="ECO:0000313" key="25">
    <source>
        <dbReference type="Proteomes" id="UP000239899"/>
    </source>
</evidence>
<dbReference type="GO" id="GO:0000139">
    <property type="term" value="C:Golgi membrane"/>
    <property type="evidence" value="ECO:0007669"/>
    <property type="project" value="UniProtKB-SubCell"/>
</dbReference>
<feature type="compositionally biased region" description="Gly residues" evidence="22">
    <location>
        <begin position="99"/>
        <end position="110"/>
    </location>
</feature>
<evidence type="ECO:0000313" key="24">
    <source>
        <dbReference type="EMBL" id="PRW60814.1"/>
    </source>
</evidence>
<feature type="compositionally biased region" description="Low complexity" evidence="22">
    <location>
        <begin position="667"/>
        <end position="681"/>
    </location>
</feature>
<dbReference type="STRING" id="3076.A0A2P6U3C7"/>
<keyword evidence="11" id="KW-0333">Golgi apparatus</keyword>
<comment type="catalytic activity">
    <reaction evidence="16">
        <text>N(4)-(alpha-D-Man-(1-&gt;2)-alpha-D-Man-(1-&gt;2)-alpha-D-Man-(1-&gt;3)-[alpha-D-Man-(1-&gt;3)-[alpha-D-Man-(1-&gt;2)-alpha-D-Man-(1-&gt;6)]-alpha-D-Man-(1-&gt;6)]-beta-D-Man-(1-&gt;4)-beta-D-GlcNAc-(1-&gt;4)-beta-D-GlcNAc)-L-asparaginyl-[protein] (N-glucan mannose isomer 8A1,2,3B1,3) + 3 H2O = N(4)-(alpha-D-Man-(1-&gt;3)-[alpha-D-Man-(1-&gt;3)-[alpha-D-Man-(1-&gt;6)]-alpha-D-Man-(1-&gt;6)]-beta-D-Man-(1-&gt;4)-beta-D-GlcNAc-(1-&gt;4)-beta-D-GlcNAc)-L-asparaginyl-[protein] (N-glucan mannose isomer 5A1,2) + 3 beta-D-mannose</text>
        <dbReference type="Rhea" id="RHEA:56028"/>
        <dbReference type="Rhea" id="RHEA-COMP:14358"/>
        <dbReference type="Rhea" id="RHEA-COMP:14367"/>
        <dbReference type="ChEBI" id="CHEBI:15377"/>
        <dbReference type="ChEBI" id="CHEBI:28563"/>
        <dbReference type="ChEBI" id="CHEBI:59087"/>
        <dbReference type="ChEBI" id="CHEBI:60628"/>
        <dbReference type="EC" id="3.2.1.113"/>
    </reaction>
</comment>
<dbReference type="PANTHER" id="PTHR11742">
    <property type="entry name" value="MANNOSYL-OLIGOSACCHARIDE ALPHA-1,2-MANNOSIDASE-RELATED"/>
    <property type="match status" value="1"/>
</dbReference>
<dbReference type="InterPro" id="IPR001382">
    <property type="entry name" value="Glyco_hydro_47"/>
</dbReference>
<evidence type="ECO:0000256" key="17">
    <source>
        <dbReference type="ARBA" id="ARBA00048605"/>
    </source>
</evidence>
<feature type="region of interest" description="Disordered" evidence="22">
    <location>
        <begin position="665"/>
        <end position="711"/>
    </location>
</feature>
<accession>A0A2P6U3C7</accession>
<evidence type="ECO:0000256" key="16">
    <source>
        <dbReference type="ARBA" id="ARBA00047669"/>
    </source>
</evidence>
<comment type="similarity">
    <text evidence="4 21">Belongs to the glycosyl hydrolase 47 family.</text>
</comment>
<dbReference type="GO" id="GO:0004571">
    <property type="term" value="F:mannosyl-oligosaccharide 1,2-alpha-mannosidase activity"/>
    <property type="evidence" value="ECO:0007669"/>
    <property type="project" value="UniProtKB-EC"/>
</dbReference>
<evidence type="ECO:0000256" key="2">
    <source>
        <dbReference type="ARBA" id="ARBA00004323"/>
    </source>
</evidence>
<evidence type="ECO:0000256" key="19">
    <source>
        <dbReference type="PIRSR" id="PIRSR601382-2"/>
    </source>
</evidence>
<evidence type="ECO:0000256" key="10">
    <source>
        <dbReference type="ARBA" id="ARBA00022989"/>
    </source>
</evidence>
<evidence type="ECO:0000256" key="21">
    <source>
        <dbReference type="RuleBase" id="RU361193"/>
    </source>
</evidence>
<dbReference type="InterPro" id="IPR036026">
    <property type="entry name" value="Seven-hairpin_glycosidases"/>
</dbReference>
<dbReference type="GO" id="GO:0005509">
    <property type="term" value="F:calcium ion binding"/>
    <property type="evidence" value="ECO:0007669"/>
    <property type="project" value="InterPro"/>
</dbReference>
<comment type="cofactor">
    <cofactor evidence="1 19">
        <name>Ca(2+)</name>
        <dbReference type="ChEBI" id="CHEBI:29108"/>
    </cofactor>
</comment>
<dbReference type="OrthoDB" id="8118055at2759"/>
<dbReference type="GO" id="GO:0005975">
    <property type="term" value="P:carbohydrate metabolic process"/>
    <property type="evidence" value="ECO:0007669"/>
    <property type="project" value="InterPro"/>
</dbReference>
<comment type="catalytic activity">
    <reaction evidence="17">
        <text>N(4)-(alpha-D-Man-(1-&gt;2)-alpha-D-Man-(1-&gt;2)-alpha-D-Man-(1-&gt;3)-[alpha-D-Man-(1-&gt;2)-alpha-D-Man-(1-&gt;3)-[alpha-D-Man-(1-&gt;2)-alpha-D-Man-(1-&gt;6)]-alpha-D-Man-(1-&gt;6)]-beta-D-Man-(1-&gt;4)-beta-D-GlcNAc-(1-&gt;4)-beta-D-GlcNAc)-L-asparaginyl-[protein] (N-glucan mannose isomer 9A1,2,3B1,2,3) + 4 H2O = N(4)-(alpha-D-Man-(1-&gt;3)-[alpha-D-Man-(1-&gt;3)-[alpha-D-Man-(1-&gt;6)]-alpha-D-Man-(1-&gt;6)]-beta-D-Man-(1-&gt;4)-beta-D-GlcNAc-(1-&gt;4)-beta-D-GlcNAc)-L-asparaginyl-[protein] (N-glucan mannose isomer 5A1,2) + 4 beta-D-mannose</text>
        <dbReference type="Rhea" id="RHEA:56008"/>
        <dbReference type="Rhea" id="RHEA-COMP:14356"/>
        <dbReference type="Rhea" id="RHEA-COMP:14367"/>
        <dbReference type="ChEBI" id="CHEBI:15377"/>
        <dbReference type="ChEBI" id="CHEBI:28563"/>
        <dbReference type="ChEBI" id="CHEBI:59087"/>
        <dbReference type="ChEBI" id="CHEBI:139493"/>
        <dbReference type="EC" id="3.2.1.113"/>
    </reaction>
</comment>
<feature type="region of interest" description="Disordered" evidence="22">
    <location>
        <begin position="96"/>
        <end position="115"/>
    </location>
</feature>
<evidence type="ECO:0000256" key="6">
    <source>
        <dbReference type="ARBA" id="ARBA00022723"/>
    </source>
</evidence>
<evidence type="ECO:0000256" key="14">
    <source>
        <dbReference type="ARBA" id="ARBA00023180"/>
    </source>
</evidence>
<feature type="transmembrane region" description="Helical" evidence="23">
    <location>
        <begin position="35"/>
        <end position="56"/>
    </location>
</feature>
<feature type="active site" description="Proton donor" evidence="18">
    <location>
        <position position="551"/>
    </location>
</feature>
<keyword evidence="25" id="KW-1185">Reference proteome</keyword>
<dbReference type="SUPFAM" id="SSF48225">
    <property type="entry name" value="Seven-hairpin glycosidases"/>
    <property type="match status" value="1"/>
</dbReference>
<dbReference type="EC" id="3.2.1.-" evidence="21"/>
<organism evidence="24 25">
    <name type="scientific">Chlorella sorokiniana</name>
    <name type="common">Freshwater green alga</name>
    <dbReference type="NCBI Taxonomy" id="3076"/>
    <lineage>
        <taxon>Eukaryota</taxon>
        <taxon>Viridiplantae</taxon>
        <taxon>Chlorophyta</taxon>
        <taxon>core chlorophytes</taxon>
        <taxon>Trebouxiophyceae</taxon>
        <taxon>Chlorellales</taxon>
        <taxon>Chlorellaceae</taxon>
        <taxon>Chlorella clade</taxon>
        <taxon>Chlorella</taxon>
    </lineage>
</organism>
<dbReference type="FunFam" id="1.50.10.10:FF:000017">
    <property type="entry name" value="alpha-1,2-Mannosidase"/>
    <property type="match status" value="1"/>
</dbReference>
<evidence type="ECO:0000256" key="12">
    <source>
        <dbReference type="ARBA" id="ARBA00023136"/>
    </source>
</evidence>
<keyword evidence="8 19" id="KW-0106">Calcium</keyword>
<evidence type="ECO:0000256" key="13">
    <source>
        <dbReference type="ARBA" id="ARBA00023157"/>
    </source>
</evidence>
<keyword evidence="6 19" id="KW-0479">Metal-binding</keyword>
<comment type="caution">
    <text evidence="24">The sequence shown here is derived from an EMBL/GenBank/DDBJ whole genome shotgun (WGS) entry which is preliminary data.</text>
</comment>
<dbReference type="InterPro" id="IPR012341">
    <property type="entry name" value="6hp_glycosidase-like_sf"/>
</dbReference>
<protein>
    <recommendedName>
        <fullName evidence="21">alpha-1,2-Mannosidase</fullName>
        <ecNumber evidence="21">3.2.1.-</ecNumber>
    </recommendedName>
</protein>
<dbReference type="AlphaFoldDB" id="A0A2P6U3C7"/>
<feature type="compositionally biased region" description="Acidic residues" evidence="22">
    <location>
        <begin position="132"/>
        <end position="141"/>
    </location>
</feature>
<feature type="compositionally biased region" description="Low complexity" evidence="22">
    <location>
        <begin position="150"/>
        <end position="168"/>
    </location>
</feature>
<evidence type="ECO:0000256" key="11">
    <source>
        <dbReference type="ARBA" id="ARBA00023034"/>
    </source>
</evidence>
<proteinExistence type="inferred from homology"/>
<dbReference type="GO" id="GO:0009100">
    <property type="term" value="P:glycoprotein metabolic process"/>
    <property type="evidence" value="ECO:0007669"/>
    <property type="project" value="UniProtKB-ARBA"/>
</dbReference>
<comment type="pathway">
    <text evidence="3">Protein modification; protein glycosylation.</text>
</comment>
<comment type="subcellular location">
    <subcellularLocation>
        <location evidence="2">Golgi apparatus membrane</location>
        <topology evidence="2">Single-pass type II membrane protein</topology>
    </subcellularLocation>
</comment>
<evidence type="ECO:0000256" key="8">
    <source>
        <dbReference type="ARBA" id="ARBA00022837"/>
    </source>
</evidence>
<feature type="compositionally biased region" description="Low complexity" evidence="22">
    <location>
        <begin position="700"/>
        <end position="711"/>
    </location>
</feature>
<feature type="binding site" evidence="19">
    <location>
        <position position="658"/>
    </location>
    <ligand>
        <name>Ca(2+)</name>
        <dbReference type="ChEBI" id="CHEBI:29108"/>
    </ligand>
</feature>
<name>A0A2P6U3C7_CHLSO</name>
<reference evidence="24 25" key="1">
    <citation type="journal article" date="2018" name="Plant J.">
        <title>Genome sequences of Chlorella sorokiniana UTEX 1602 and Micractinium conductrix SAG 241.80: implications to maltose excretion by a green alga.</title>
        <authorList>
            <person name="Arriola M.B."/>
            <person name="Velmurugan N."/>
            <person name="Zhang Y."/>
            <person name="Plunkett M.H."/>
            <person name="Hondzo H."/>
            <person name="Barney B.M."/>
        </authorList>
    </citation>
    <scope>NUCLEOTIDE SEQUENCE [LARGE SCALE GENOMIC DNA]</scope>
    <source>
        <strain evidence="25">UTEX 1602</strain>
    </source>
</reference>
<dbReference type="Proteomes" id="UP000239899">
    <property type="component" value="Unassembled WGS sequence"/>
</dbReference>
<dbReference type="InterPro" id="IPR050749">
    <property type="entry name" value="Glycosyl_Hydrolase_47"/>
</dbReference>
<feature type="disulfide bond" evidence="20">
    <location>
        <begin position="503"/>
        <end position="537"/>
    </location>
</feature>
<evidence type="ECO:0000256" key="22">
    <source>
        <dbReference type="SAM" id="MobiDB-lite"/>
    </source>
</evidence>
<evidence type="ECO:0000256" key="18">
    <source>
        <dbReference type="PIRSR" id="PIRSR601382-1"/>
    </source>
</evidence>
<evidence type="ECO:0000256" key="15">
    <source>
        <dbReference type="ARBA" id="ARBA00023295"/>
    </source>
</evidence>
<evidence type="ECO:0000256" key="1">
    <source>
        <dbReference type="ARBA" id="ARBA00001913"/>
    </source>
</evidence>
<feature type="active site" evidence="18">
    <location>
        <position position="440"/>
    </location>
</feature>
<feature type="active site" description="Proton donor" evidence="18">
    <location>
        <position position="308"/>
    </location>
</feature>
<dbReference type="EMBL" id="LHPG02000002">
    <property type="protein sequence ID" value="PRW60814.1"/>
    <property type="molecule type" value="Genomic_DNA"/>
</dbReference>
<keyword evidence="15 21" id="KW-0326">Glycosidase</keyword>